<evidence type="ECO:0000259" key="19">
    <source>
        <dbReference type="Pfam" id="PF07715"/>
    </source>
</evidence>
<keyword evidence="11 14" id="KW-0472">Membrane</keyword>
<comment type="subcellular location">
    <subcellularLocation>
        <location evidence="1 14">Cell outer membrane</location>
        <topology evidence="1 14">Multi-pass membrane protein</topology>
    </subcellularLocation>
</comment>
<feature type="domain" description="TonB-dependent receptor-like beta-barrel" evidence="18">
    <location>
        <begin position="283"/>
        <end position="690"/>
    </location>
</feature>
<evidence type="ECO:0000256" key="16">
    <source>
        <dbReference type="RuleBase" id="RU003357"/>
    </source>
</evidence>
<feature type="short sequence motif" description="TonB C-terminal box" evidence="15">
    <location>
        <begin position="704"/>
        <end position="721"/>
    </location>
</feature>
<dbReference type="PANTHER" id="PTHR32552:SF74">
    <property type="entry name" value="HYDROXAMATE SIDEROPHORE RECEPTOR FHUE"/>
    <property type="match status" value="1"/>
</dbReference>
<keyword evidence="4 14" id="KW-1134">Transmembrane beta strand</keyword>
<dbReference type="InterPro" id="IPR010105">
    <property type="entry name" value="TonB_sidphr_rcpt"/>
</dbReference>
<dbReference type="Pfam" id="PF07715">
    <property type="entry name" value="Plug"/>
    <property type="match status" value="1"/>
</dbReference>
<feature type="signal peptide" evidence="17">
    <location>
        <begin position="1"/>
        <end position="33"/>
    </location>
</feature>
<evidence type="ECO:0000256" key="5">
    <source>
        <dbReference type="ARBA" id="ARBA00022496"/>
    </source>
</evidence>
<keyword evidence="7 17" id="KW-0732">Signal</keyword>
<evidence type="ECO:0000313" key="20">
    <source>
        <dbReference type="EMBL" id="MFC6632405.1"/>
    </source>
</evidence>
<keyword evidence="21" id="KW-1185">Reference proteome</keyword>
<dbReference type="InterPro" id="IPR036942">
    <property type="entry name" value="Beta-barrel_TonB_sf"/>
</dbReference>
<dbReference type="CDD" id="cd01347">
    <property type="entry name" value="ligand_gated_channel"/>
    <property type="match status" value="1"/>
</dbReference>
<evidence type="ECO:0000256" key="4">
    <source>
        <dbReference type="ARBA" id="ARBA00022452"/>
    </source>
</evidence>
<evidence type="ECO:0000256" key="2">
    <source>
        <dbReference type="ARBA" id="ARBA00009810"/>
    </source>
</evidence>
<feature type="domain" description="TonB-dependent receptor plug" evidence="19">
    <location>
        <begin position="70"/>
        <end position="170"/>
    </location>
</feature>
<dbReference type="InterPro" id="IPR012910">
    <property type="entry name" value="Plug_dom"/>
</dbReference>
<dbReference type="Gene3D" id="2.170.130.10">
    <property type="entry name" value="TonB-dependent receptor, plug domain"/>
    <property type="match status" value="1"/>
</dbReference>
<dbReference type="Pfam" id="PF00593">
    <property type="entry name" value="TonB_dep_Rec_b-barrel"/>
    <property type="match status" value="1"/>
</dbReference>
<name>A0ABW1YI61_9GAMM</name>
<accession>A0ABW1YI61</accession>
<organism evidence="20 21">
    <name type="scientific">Microbulbifer taiwanensis</name>
    <dbReference type="NCBI Taxonomy" id="986746"/>
    <lineage>
        <taxon>Bacteria</taxon>
        <taxon>Pseudomonadati</taxon>
        <taxon>Pseudomonadota</taxon>
        <taxon>Gammaproteobacteria</taxon>
        <taxon>Cellvibrionales</taxon>
        <taxon>Microbulbiferaceae</taxon>
        <taxon>Microbulbifer</taxon>
    </lineage>
</organism>
<evidence type="ECO:0000256" key="7">
    <source>
        <dbReference type="ARBA" id="ARBA00022729"/>
    </source>
</evidence>
<keyword evidence="9" id="KW-0406">Ion transport</keyword>
<comment type="caution">
    <text evidence="20">The sequence shown here is derived from an EMBL/GenBank/DDBJ whole genome shotgun (WGS) entry which is preliminary data.</text>
</comment>
<keyword evidence="12 20" id="KW-0675">Receptor</keyword>
<evidence type="ECO:0000256" key="12">
    <source>
        <dbReference type="ARBA" id="ARBA00023170"/>
    </source>
</evidence>
<evidence type="ECO:0000256" key="17">
    <source>
        <dbReference type="SAM" id="SignalP"/>
    </source>
</evidence>
<keyword evidence="3 14" id="KW-0813">Transport</keyword>
<sequence length="721" mass="79238">MYSTSPNRVPFARRGLATAIVCAAASPLALAQAAENSSVDRQEPIEEVVVVSRYITNDRLDTATGLGLTLYETPQSVSVVTAQRIADQDLDSLTDVVNNAAGVSARAQDSTRHTYSSRGFAINNYQVDGIPIYWQPGGNAGETQSDMSLYERVEIVRGATGLLTGAGNPSASINLVRKHADSKEFTGSLDVSAGRWNTYTTTADISTPLNASGSVRGRFVSHFQDGESFRDLAEENKTVFYGVIDADLTEQTLLRVGASRQENEPSASTWGGLPTWHADGSRTDWDRSKTLAADWTSWSSTVEHYYLDLVHDFGDWQAKFSVNNNINASDQKLLYLYGTPDRETGLGMGASPRNAATERDQTSVSFQLSGAYTLLGRDHELTLGVVDHKDDSFATSHARSEIAAVGDFNKWDGSYPQPTWGENNVDIDQTTEQFGVYAATRLSVTDAFKVILGGRVADWEQSGLYYGTPQEFGDEEVFIPYAGAVYAIDDQHSVYASYAEIFQPQNLQDRYGNFLDPITGKSKELGLKSLFFDGALQTTVSVFDILQDDLGQPDGNFPVPGIDNSQAYYAAEGAGSQGYELEVVGELMPGWDLSFSYTNFDAEDANGEAVNTSQPSELLKFFTTYRFSGELDGLTLAGGINWQGRNYTDTTNPVTGQPERLQQDAYSLVSLMARYQFTEQLSGQLNVHNLLDEEYYSQIGFYNQLEFGEPRNFTASLNYRF</sequence>
<dbReference type="Gene3D" id="2.40.170.20">
    <property type="entry name" value="TonB-dependent receptor, beta-barrel domain"/>
    <property type="match status" value="1"/>
</dbReference>
<evidence type="ECO:0000256" key="1">
    <source>
        <dbReference type="ARBA" id="ARBA00004571"/>
    </source>
</evidence>
<dbReference type="InterPro" id="IPR039426">
    <property type="entry name" value="TonB-dep_rcpt-like"/>
</dbReference>
<keyword evidence="5" id="KW-0410">Iron transport</keyword>
<evidence type="ECO:0000256" key="11">
    <source>
        <dbReference type="ARBA" id="ARBA00023136"/>
    </source>
</evidence>
<evidence type="ECO:0000256" key="9">
    <source>
        <dbReference type="ARBA" id="ARBA00023065"/>
    </source>
</evidence>
<dbReference type="InterPro" id="IPR037066">
    <property type="entry name" value="Plug_dom_sf"/>
</dbReference>
<dbReference type="SUPFAM" id="SSF56935">
    <property type="entry name" value="Porins"/>
    <property type="match status" value="1"/>
</dbReference>
<evidence type="ECO:0000256" key="10">
    <source>
        <dbReference type="ARBA" id="ARBA00023077"/>
    </source>
</evidence>
<dbReference type="InterPro" id="IPR000531">
    <property type="entry name" value="Beta-barrel_TonB"/>
</dbReference>
<proteinExistence type="inferred from homology"/>
<dbReference type="PANTHER" id="PTHR32552">
    <property type="entry name" value="FERRICHROME IRON RECEPTOR-RELATED"/>
    <property type="match status" value="1"/>
</dbReference>
<evidence type="ECO:0000259" key="18">
    <source>
        <dbReference type="Pfam" id="PF00593"/>
    </source>
</evidence>
<keyword evidence="10 16" id="KW-0798">TonB box</keyword>
<dbReference type="PROSITE" id="PS01156">
    <property type="entry name" value="TONB_DEPENDENT_REC_2"/>
    <property type="match status" value="1"/>
</dbReference>
<evidence type="ECO:0000256" key="8">
    <source>
        <dbReference type="ARBA" id="ARBA00023004"/>
    </source>
</evidence>
<dbReference type="Proteomes" id="UP001596425">
    <property type="component" value="Unassembled WGS sequence"/>
</dbReference>
<evidence type="ECO:0000256" key="14">
    <source>
        <dbReference type="PROSITE-ProRule" id="PRU01360"/>
    </source>
</evidence>
<evidence type="ECO:0000256" key="15">
    <source>
        <dbReference type="PROSITE-ProRule" id="PRU10144"/>
    </source>
</evidence>
<keyword evidence="6 14" id="KW-0812">Transmembrane</keyword>
<gene>
    <name evidence="20" type="ORF">ACFQBM_03890</name>
</gene>
<dbReference type="EMBL" id="JBHSVR010000001">
    <property type="protein sequence ID" value="MFC6632405.1"/>
    <property type="molecule type" value="Genomic_DNA"/>
</dbReference>
<feature type="chain" id="PRO_5045850391" evidence="17">
    <location>
        <begin position="34"/>
        <end position="721"/>
    </location>
</feature>
<evidence type="ECO:0000313" key="21">
    <source>
        <dbReference type="Proteomes" id="UP001596425"/>
    </source>
</evidence>
<evidence type="ECO:0000256" key="13">
    <source>
        <dbReference type="ARBA" id="ARBA00023237"/>
    </source>
</evidence>
<keyword evidence="13 14" id="KW-0998">Cell outer membrane</keyword>
<evidence type="ECO:0000256" key="3">
    <source>
        <dbReference type="ARBA" id="ARBA00022448"/>
    </source>
</evidence>
<dbReference type="PROSITE" id="PS52016">
    <property type="entry name" value="TONB_DEPENDENT_REC_3"/>
    <property type="match status" value="1"/>
</dbReference>
<keyword evidence="8" id="KW-0408">Iron</keyword>
<dbReference type="NCBIfam" id="TIGR01783">
    <property type="entry name" value="TonB-siderophor"/>
    <property type="match status" value="1"/>
</dbReference>
<reference evidence="21" key="1">
    <citation type="journal article" date="2019" name="Int. J. Syst. Evol. Microbiol.">
        <title>The Global Catalogue of Microorganisms (GCM) 10K type strain sequencing project: providing services to taxonomists for standard genome sequencing and annotation.</title>
        <authorList>
            <consortium name="The Broad Institute Genomics Platform"/>
            <consortium name="The Broad Institute Genome Sequencing Center for Infectious Disease"/>
            <person name="Wu L."/>
            <person name="Ma J."/>
        </authorList>
    </citation>
    <scope>NUCLEOTIDE SEQUENCE [LARGE SCALE GENOMIC DNA]</scope>
    <source>
        <strain evidence="21">CGMCC 1.13718</strain>
    </source>
</reference>
<comment type="similarity">
    <text evidence="2 14 16">Belongs to the TonB-dependent receptor family.</text>
</comment>
<dbReference type="RefSeq" id="WP_193193478.1">
    <property type="nucleotide sequence ID" value="NZ_JACZFR010000047.1"/>
</dbReference>
<protein>
    <submittedName>
        <fullName evidence="20">TonB-dependent siderophore receptor</fullName>
    </submittedName>
</protein>
<evidence type="ECO:0000256" key="6">
    <source>
        <dbReference type="ARBA" id="ARBA00022692"/>
    </source>
</evidence>
<dbReference type="InterPro" id="IPR010917">
    <property type="entry name" value="TonB_rcpt_CS"/>
</dbReference>